<dbReference type="EMBL" id="JAFHKP010000032">
    <property type="protein sequence ID" value="KAG5470843.1"/>
    <property type="molecule type" value="Genomic_DNA"/>
</dbReference>
<comment type="caution">
    <text evidence="2">The sequence shown here is derived from an EMBL/GenBank/DDBJ whole genome shotgun (WGS) entry which is preliminary data.</text>
</comment>
<dbReference type="Proteomes" id="UP000674179">
    <property type="component" value="Chromosome 32"/>
</dbReference>
<feature type="compositionally biased region" description="Polar residues" evidence="1">
    <location>
        <begin position="779"/>
        <end position="798"/>
    </location>
</feature>
<feature type="compositionally biased region" description="Low complexity" evidence="1">
    <location>
        <begin position="816"/>
        <end position="829"/>
    </location>
</feature>
<sequence length="890" mass="95110">MSIKAKPVDKKKTTAFDRGQFAVSPAAALVDLPKRSYYYEGRRRYTEADAARSGSSSSSISSSRSLSPHTTGSQRCAAAPRSGDGSNERDRDMSDDEEVVRRARMATQALLGNSRPASRMLSSATGCAGRGLAASPNTRLERYLRDRVPSTPSTRQSAQTTCMSTSNSSATAAGEISANAEEGLSQTENRHCHRSHEPAAAATVPDASGAARDTAGTSATLSPAVEEALRWHTANSEFQHLMALLAEDVRREQRHDLPLASESVAIPAAETAHPQSLASSSTKETTPARTYAPPSRTFAAVEESALEQLYKDWCLQRGEGDEAEGSAGCVSRDPDLSVPEVFIAADHRAAAFVLAASAAQQSASASLRHAATGRGGVGTAVSSHPIFDAPFTWEELFRGEMTRRNTLRTPVYNTGSSALLSDPAALAEQATGRLQRFFQSVACVERLVCDRRFMRSVAMFLYKEHKVFLPHYRFIGTPSRASEAASVDDGGENTDVASTAHTNGEHTHAEHQVYEEFGERVSAALLSVLTHHVPGFDEAEFVEALYDTPAADLTHDTEAALSDCPPLGSLQSVLSFPAWRLVLAMSDFESFFVWMMDYIHEEYHLDYESEEDAPSVAVTGVRGLRALIRSTYIHPGAVSESDTSAADSRVRVGSPSSAKQEETQLQTASQPVSDHASVSLAPRPGSEPQHLSPQRSPPLARLSNTPPPPENAVLPARTSLLSKRRSSRAPPRKFFPTPPASIEGASRGVNGTGVPPYRRREATHPGRDLPPIVPDASFPTPTSGSVTAASCELPSSRSGLAPSPQPRQSERSLEQATSAGSLSASTLASDHVDLARSPAPNTAMRVASQFQGAPAGQGGAAAQSRSRLFTTHTSTGSTQKPKPQKPRLNR</sequence>
<gene>
    <name evidence="2" type="ORF">CUR178_02147</name>
</gene>
<name>A0A836KM66_LEIEN</name>
<keyword evidence="3" id="KW-1185">Reference proteome</keyword>
<feature type="compositionally biased region" description="Polar residues" evidence="1">
    <location>
        <begin position="150"/>
        <end position="171"/>
    </location>
</feature>
<evidence type="ECO:0000313" key="3">
    <source>
        <dbReference type="Proteomes" id="UP000674179"/>
    </source>
</evidence>
<dbReference type="AlphaFoldDB" id="A0A836KM66"/>
<dbReference type="GeneID" id="94169420"/>
<feature type="region of interest" description="Disordered" evidence="1">
    <location>
        <begin position="270"/>
        <end position="292"/>
    </location>
</feature>
<evidence type="ECO:0000256" key="1">
    <source>
        <dbReference type="SAM" id="MobiDB-lite"/>
    </source>
</evidence>
<dbReference type="RefSeq" id="XP_067690013.1">
    <property type="nucleotide sequence ID" value="XM_067833910.1"/>
</dbReference>
<feature type="compositionally biased region" description="Polar residues" evidence="1">
    <location>
        <begin position="273"/>
        <end position="288"/>
    </location>
</feature>
<proteinExistence type="predicted"/>
<feature type="compositionally biased region" description="Polar residues" evidence="1">
    <location>
        <begin position="654"/>
        <end position="672"/>
    </location>
</feature>
<feature type="region of interest" description="Disordered" evidence="1">
    <location>
        <begin position="638"/>
        <end position="890"/>
    </location>
</feature>
<evidence type="ECO:0000313" key="2">
    <source>
        <dbReference type="EMBL" id="KAG5470843.1"/>
    </source>
</evidence>
<feature type="region of interest" description="Disordered" evidence="1">
    <location>
        <begin position="147"/>
        <end position="219"/>
    </location>
</feature>
<dbReference type="OrthoDB" id="249037at2759"/>
<protein>
    <submittedName>
        <fullName evidence="2">Uncharacterized protein</fullName>
    </submittedName>
</protein>
<feature type="region of interest" description="Disordered" evidence="1">
    <location>
        <begin position="45"/>
        <end position="98"/>
    </location>
</feature>
<feature type="compositionally biased region" description="Polar residues" evidence="1">
    <location>
        <begin position="864"/>
        <end position="881"/>
    </location>
</feature>
<feature type="compositionally biased region" description="Basic residues" evidence="1">
    <location>
        <begin position="722"/>
        <end position="731"/>
    </location>
</feature>
<dbReference type="KEGG" id="lenr:94169420"/>
<accession>A0A836KM66</accession>
<organism evidence="2 3">
    <name type="scientific">Leishmania enriettii</name>
    <dbReference type="NCBI Taxonomy" id="5663"/>
    <lineage>
        <taxon>Eukaryota</taxon>
        <taxon>Discoba</taxon>
        <taxon>Euglenozoa</taxon>
        <taxon>Kinetoplastea</taxon>
        <taxon>Metakinetoplastina</taxon>
        <taxon>Trypanosomatida</taxon>
        <taxon>Trypanosomatidae</taxon>
        <taxon>Leishmaniinae</taxon>
        <taxon>Leishmania</taxon>
    </lineage>
</organism>
<feature type="compositionally biased region" description="Low complexity" evidence="1">
    <location>
        <begin position="53"/>
        <end position="67"/>
    </location>
</feature>
<feature type="compositionally biased region" description="Basic and acidic residues" evidence="1">
    <location>
        <begin position="758"/>
        <end position="767"/>
    </location>
</feature>
<dbReference type="InterPro" id="IPR042541">
    <property type="entry name" value="BART_sf"/>
</dbReference>
<dbReference type="Gene3D" id="1.20.1520.10">
    <property type="entry name" value="ADP-ribosylation factor-like 2-binding protein, domain"/>
    <property type="match status" value="1"/>
</dbReference>
<reference evidence="2 3" key="1">
    <citation type="submission" date="2021-02" db="EMBL/GenBank/DDBJ databases">
        <title>Leishmania (Mundinia) enrietti genome sequencing and assembly.</title>
        <authorList>
            <person name="Almutairi H."/>
            <person name="Gatherer D."/>
        </authorList>
    </citation>
    <scope>NUCLEOTIDE SEQUENCE [LARGE SCALE GENOMIC DNA]</scope>
    <source>
        <strain evidence="2">CUR178</strain>
    </source>
</reference>